<accession>A0ABP9LBY3</accession>
<evidence type="ECO:0000313" key="4">
    <source>
        <dbReference type="Proteomes" id="UP001499910"/>
    </source>
</evidence>
<keyword evidence="2" id="KW-0732">Signal</keyword>
<sequence length="187" mass="19512">MSRFGKFPIFALLLALAALAAALFGALHTQISYSVGPSYFEDYKFAQFGTDPEMAPRLAAAVVGAQASWWMGALVGLPALLYGLVAVPRNASFFAAGIGAIGLVVILATFAAVAGLLGGIIVTATGWPDASLTLPDGVDPTEFLRAGFMHDASYIGGGLGAILAFWPMRRARQIDAARHAQQTQAPE</sequence>
<dbReference type="RefSeq" id="WP_259550403.1">
    <property type="nucleotide sequence ID" value="NZ_BAABHW010000002.1"/>
</dbReference>
<evidence type="ECO:0000313" key="3">
    <source>
        <dbReference type="EMBL" id="GAA5073148.1"/>
    </source>
</evidence>
<protein>
    <submittedName>
        <fullName evidence="3">Uncharacterized protein</fullName>
    </submittedName>
</protein>
<feature type="signal peptide" evidence="2">
    <location>
        <begin position="1"/>
        <end position="20"/>
    </location>
</feature>
<evidence type="ECO:0000256" key="2">
    <source>
        <dbReference type="SAM" id="SignalP"/>
    </source>
</evidence>
<evidence type="ECO:0000256" key="1">
    <source>
        <dbReference type="SAM" id="Phobius"/>
    </source>
</evidence>
<dbReference type="EMBL" id="BAABHW010000002">
    <property type="protein sequence ID" value="GAA5073148.1"/>
    <property type="molecule type" value="Genomic_DNA"/>
</dbReference>
<feature type="chain" id="PRO_5047123410" evidence="2">
    <location>
        <begin position="21"/>
        <end position="187"/>
    </location>
</feature>
<comment type="caution">
    <text evidence="3">The sequence shown here is derived from an EMBL/GenBank/DDBJ whole genome shotgun (WGS) entry which is preliminary data.</text>
</comment>
<feature type="transmembrane region" description="Helical" evidence="1">
    <location>
        <begin position="94"/>
        <end position="127"/>
    </location>
</feature>
<feature type="transmembrane region" description="Helical" evidence="1">
    <location>
        <begin position="147"/>
        <end position="166"/>
    </location>
</feature>
<gene>
    <name evidence="3" type="ORF">GCM10023209_18680</name>
</gene>
<keyword evidence="1" id="KW-1133">Transmembrane helix</keyword>
<keyword evidence="1" id="KW-0472">Membrane</keyword>
<reference evidence="4" key="1">
    <citation type="journal article" date="2019" name="Int. J. Syst. Evol. Microbiol.">
        <title>The Global Catalogue of Microorganisms (GCM) 10K type strain sequencing project: providing services to taxonomists for standard genome sequencing and annotation.</title>
        <authorList>
            <consortium name="The Broad Institute Genomics Platform"/>
            <consortium name="The Broad Institute Genome Sequencing Center for Infectious Disease"/>
            <person name="Wu L."/>
            <person name="Ma J."/>
        </authorList>
    </citation>
    <scope>NUCLEOTIDE SEQUENCE [LARGE SCALE GENOMIC DNA]</scope>
    <source>
        <strain evidence="4">JCM 18015</strain>
    </source>
</reference>
<dbReference type="Proteomes" id="UP001499910">
    <property type="component" value="Unassembled WGS sequence"/>
</dbReference>
<keyword evidence="4" id="KW-1185">Reference proteome</keyword>
<proteinExistence type="predicted"/>
<organism evidence="3 4">
    <name type="scientific">[Roseibacterium] beibuensis</name>
    <dbReference type="NCBI Taxonomy" id="1193142"/>
    <lineage>
        <taxon>Bacteria</taxon>
        <taxon>Pseudomonadati</taxon>
        <taxon>Pseudomonadota</taxon>
        <taxon>Alphaproteobacteria</taxon>
        <taxon>Rhodobacterales</taxon>
        <taxon>Roseobacteraceae</taxon>
        <taxon>Roseicyclus</taxon>
    </lineage>
</organism>
<name>A0ABP9LBY3_9RHOB</name>
<keyword evidence="1" id="KW-0812">Transmembrane</keyword>
<feature type="transmembrane region" description="Helical" evidence="1">
    <location>
        <begin position="58"/>
        <end position="82"/>
    </location>
</feature>